<gene>
    <name evidence="1" type="ORF">NP064_11890</name>
</gene>
<dbReference type="RefSeq" id="WP_227569447.1">
    <property type="nucleotide sequence ID" value="NZ_CP101988.1"/>
</dbReference>
<organism evidence="1 2">
    <name type="scientific">Cellulomonas chengniuliangii</name>
    <dbReference type="NCBI Taxonomy" id="2968084"/>
    <lineage>
        <taxon>Bacteria</taxon>
        <taxon>Bacillati</taxon>
        <taxon>Actinomycetota</taxon>
        <taxon>Actinomycetes</taxon>
        <taxon>Micrococcales</taxon>
        <taxon>Cellulomonadaceae</taxon>
        <taxon>Cellulomonas</taxon>
    </lineage>
</organism>
<dbReference type="InterPro" id="IPR043777">
    <property type="entry name" value="DUF5719"/>
</dbReference>
<protein>
    <submittedName>
        <fullName evidence="1">DUF5719 family protein</fullName>
    </submittedName>
</protein>
<keyword evidence="2" id="KW-1185">Reference proteome</keyword>
<proteinExistence type="predicted"/>
<dbReference type="EMBL" id="CP101988">
    <property type="protein sequence ID" value="UUI74493.1"/>
    <property type="molecule type" value="Genomic_DNA"/>
</dbReference>
<evidence type="ECO:0000313" key="2">
    <source>
        <dbReference type="Proteomes" id="UP001316189"/>
    </source>
</evidence>
<evidence type="ECO:0000313" key="1">
    <source>
        <dbReference type="EMBL" id="UUI74493.1"/>
    </source>
</evidence>
<dbReference type="Pfam" id="PF18986">
    <property type="entry name" value="DUF5719"/>
    <property type="match status" value="1"/>
</dbReference>
<name>A0ABY5KXS0_9CELL</name>
<reference evidence="1 2" key="1">
    <citation type="submission" date="2022-07" db="EMBL/GenBank/DDBJ databases">
        <title>Novel species in genus cellulomonas.</title>
        <authorList>
            <person name="Ye L."/>
        </authorList>
    </citation>
    <scope>NUCLEOTIDE SEQUENCE [LARGE SCALE GENOMIC DNA]</scope>
    <source>
        <strain evidence="2">zg-Y338</strain>
    </source>
</reference>
<dbReference type="Proteomes" id="UP001316189">
    <property type="component" value="Chromosome"/>
</dbReference>
<accession>A0ABY5KXS0</accession>
<sequence>MTASRWAGRLARAVSGVVVLGAVGAVVAVSDALPAPAPPQVAPMPVEVAPARAMLVCPGPLQQPEASAAGGFDSAPVEPVLRVRGLSVPSDVDAGDAAPGAMTLLGDGEPTRELRGPDALTGVVSDGPAAVLLEGEAPEGGVARLAGATSVQVAAGDLRGLAAAGCQAPGSDMWLVGGSTEIGSSAFLVIDNPGTTPADVAVELWGPSGPVELAGAARYLVAPGAQRVVVLSGVAAEQRRLVAHLTSAGGAVTAYLQDSRLRGFTAAGTDLVSPGSAPAARQVVPGVVVEPSTVDDLDQPVLRLLAPGGDTTARLTLLGEEGPVTLPGADEVPLSAGTVIDVPLGGLPAGAYTVVVDAEEPLVAAAMLVRAGAPGDLDPTPTLERAWAPASAPVAAGVLAVPVGADSTVVLARTPLEGETAGAGRVVLRAYGAQGETLGEQSVEVAERRTVRVPVADLGDGVAGVEVLGDSEDPVWATALLAEVQRPDGVLAAVLAPAPAAPGPAQVRVRQGATLGLR</sequence>